<sequence>MPFFAGVVRAKCMRNPLYDMVLGNIESALTADQGASRKPQQHEAGHADKGVKGADGTPPASGRTVVEDGQGSLENGARNVQAPKDPSLLPSLTENRVEFQAMYSAVQRIRPCLTASLVLNWGEVW</sequence>
<comment type="caution">
    <text evidence="1">The sequence shown here is derived from an EMBL/GenBank/DDBJ whole genome shotgun (WGS) entry which is preliminary data.</text>
</comment>
<dbReference type="Proteomes" id="UP000821845">
    <property type="component" value="Chromosome 9"/>
</dbReference>
<gene>
    <name evidence="1" type="ORF">HPB50_006909</name>
</gene>
<keyword evidence="2" id="KW-1185">Reference proteome</keyword>
<proteinExistence type="predicted"/>
<protein>
    <submittedName>
        <fullName evidence="1">Uncharacterized protein</fullName>
    </submittedName>
</protein>
<dbReference type="EMBL" id="CM023489">
    <property type="protein sequence ID" value="KAH6921961.1"/>
    <property type="molecule type" value="Genomic_DNA"/>
</dbReference>
<organism evidence="1 2">
    <name type="scientific">Hyalomma asiaticum</name>
    <name type="common">Tick</name>
    <dbReference type="NCBI Taxonomy" id="266040"/>
    <lineage>
        <taxon>Eukaryota</taxon>
        <taxon>Metazoa</taxon>
        <taxon>Ecdysozoa</taxon>
        <taxon>Arthropoda</taxon>
        <taxon>Chelicerata</taxon>
        <taxon>Arachnida</taxon>
        <taxon>Acari</taxon>
        <taxon>Parasitiformes</taxon>
        <taxon>Ixodida</taxon>
        <taxon>Ixodoidea</taxon>
        <taxon>Ixodidae</taxon>
        <taxon>Hyalomminae</taxon>
        <taxon>Hyalomma</taxon>
    </lineage>
</organism>
<accession>A0ACB7RHP4</accession>
<evidence type="ECO:0000313" key="2">
    <source>
        <dbReference type="Proteomes" id="UP000821845"/>
    </source>
</evidence>
<reference evidence="1" key="1">
    <citation type="submission" date="2020-05" db="EMBL/GenBank/DDBJ databases">
        <title>Large-scale comparative analyses of tick genomes elucidate their genetic diversity and vector capacities.</title>
        <authorList>
            <person name="Jia N."/>
            <person name="Wang J."/>
            <person name="Shi W."/>
            <person name="Du L."/>
            <person name="Sun Y."/>
            <person name="Zhan W."/>
            <person name="Jiang J."/>
            <person name="Wang Q."/>
            <person name="Zhang B."/>
            <person name="Ji P."/>
            <person name="Sakyi L.B."/>
            <person name="Cui X."/>
            <person name="Yuan T."/>
            <person name="Jiang B."/>
            <person name="Yang W."/>
            <person name="Lam T.T.-Y."/>
            <person name="Chang Q."/>
            <person name="Ding S."/>
            <person name="Wang X."/>
            <person name="Zhu J."/>
            <person name="Ruan X."/>
            <person name="Zhao L."/>
            <person name="Wei J."/>
            <person name="Que T."/>
            <person name="Du C."/>
            <person name="Cheng J."/>
            <person name="Dai P."/>
            <person name="Han X."/>
            <person name="Huang E."/>
            <person name="Gao Y."/>
            <person name="Liu J."/>
            <person name="Shao H."/>
            <person name="Ye R."/>
            <person name="Li L."/>
            <person name="Wei W."/>
            <person name="Wang X."/>
            <person name="Wang C."/>
            <person name="Yang T."/>
            <person name="Huo Q."/>
            <person name="Li W."/>
            <person name="Guo W."/>
            <person name="Chen H."/>
            <person name="Zhou L."/>
            <person name="Ni X."/>
            <person name="Tian J."/>
            <person name="Zhou Y."/>
            <person name="Sheng Y."/>
            <person name="Liu T."/>
            <person name="Pan Y."/>
            <person name="Xia L."/>
            <person name="Li J."/>
            <person name="Zhao F."/>
            <person name="Cao W."/>
        </authorList>
    </citation>
    <scope>NUCLEOTIDE SEQUENCE</scope>
    <source>
        <strain evidence="1">Hyas-2018</strain>
    </source>
</reference>
<name>A0ACB7RHP4_HYAAI</name>
<evidence type="ECO:0000313" key="1">
    <source>
        <dbReference type="EMBL" id="KAH6921961.1"/>
    </source>
</evidence>